<dbReference type="Gene3D" id="3.30.413.10">
    <property type="entry name" value="Sulfite Reductase Hemoprotein, domain 1"/>
    <property type="match status" value="1"/>
</dbReference>
<name>A0A6L5GSF1_9FIRM</name>
<reference evidence="9" key="1">
    <citation type="journal article" date="2020" name="Appl. Environ. Microbiol.">
        <title>Medium-Chain Fatty Acid Synthesis by 'Candidatus Weimeria bifida' gen. nov., sp. nov., and 'Candidatus Pseudoramibacter fermentans' sp. nov.</title>
        <authorList>
            <person name="Scarborough M.J."/>
            <person name="Myers K.S."/>
            <person name="Donohue T.J."/>
            <person name="Noguera D.R."/>
        </authorList>
    </citation>
    <scope>NUCLEOTIDE SEQUENCE</scope>
    <source>
        <strain evidence="9">EUB1.1</strain>
    </source>
</reference>
<evidence type="ECO:0000256" key="6">
    <source>
        <dbReference type="ARBA" id="ARBA00023004"/>
    </source>
</evidence>
<accession>A0A6L5GSF1</accession>
<dbReference type="GO" id="GO:0009337">
    <property type="term" value="C:sulfite reductase complex (NADPH)"/>
    <property type="evidence" value="ECO:0007669"/>
    <property type="project" value="TreeGrafter"/>
</dbReference>
<comment type="similarity">
    <text evidence="1">Belongs to the nitrite and sulfite reductase 4Fe-4S domain family.</text>
</comment>
<evidence type="ECO:0000256" key="1">
    <source>
        <dbReference type="ARBA" id="ARBA00010429"/>
    </source>
</evidence>
<dbReference type="Pfam" id="PF00037">
    <property type="entry name" value="Fer4"/>
    <property type="match status" value="2"/>
</dbReference>
<keyword evidence="7" id="KW-0411">Iron-sulfur</keyword>
<dbReference type="Pfam" id="PF01077">
    <property type="entry name" value="NIR_SIR"/>
    <property type="match status" value="1"/>
</dbReference>
<dbReference type="AlphaFoldDB" id="A0A6L5GSF1"/>
<dbReference type="InterPro" id="IPR036136">
    <property type="entry name" value="Nit/Sulf_reduc_fer-like_dom_sf"/>
</dbReference>
<dbReference type="GO" id="GO:0000103">
    <property type="term" value="P:sulfate assimilation"/>
    <property type="evidence" value="ECO:0007669"/>
    <property type="project" value="TreeGrafter"/>
</dbReference>
<keyword evidence="4" id="KW-0479">Metal-binding</keyword>
<dbReference type="GO" id="GO:0046872">
    <property type="term" value="F:metal ion binding"/>
    <property type="evidence" value="ECO:0007669"/>
    <property type="project" value="UniProtKB-KW"/>
</dbReference>
<evidence type="ECO:0000313" key="9">
    <source>
        <dbReference type="EMBL" id="MQM73167.1"/>
    </source>
</evidence>
<dbReference type="SUPFAM" id="SSF54862">
    <property type="entry name" value="4Fe-4S ferredoxins"/>
    <property type="match status" value="1"/>
</dbReference>
<keyword evidence="10" id="KW-1185">Reference proteome</keyword>
<dbReference type="GO" id="GO:0020037">
    <property type="term" value="F:heme binding"/>
    <property type="evidence" value="ECO:0007669"/>
    <property type="project" value="InterPro"/>
</dbReference>
<dbReference type="PROSITE" id="PS51379">
    <property type="entry name" value="4FE4S_FER_2"/>
    <property type="match status" value="2"/>
</dbReference>
<dbReference type="SUPFAM" id="SSF56014">
    <property type="entry name" value="Nitrite and sulphite reductase 4Fe-4S domain-like"/>
    <property type="match status" value="1"/>
</dbReference>
<sequence length="346" mass="38827">MDINTKQLKKNAFRVTKNRGVTSSRIRVPGGFLKAEYLGKIQEIAEKYGNGHVNLTARQGFEIPGIPFEKIDEVNAALQDIIDGTGINQTGKERGEGYPASGTRNVSACVGNRVCPYACYDTTAFAQRIEKVIFPNDLHVKIVLTGCPNDCQKVRMADIGIMGMTEPHLDPERCISCGACIKACRSKSVDALEKVRFRPQRDAYKCIGCGECINACPNLAWTRSQKKYYRVTLLGRTGKKNPRMGVDFIKWADEDSIIQIIKNVYDYTAHYINPDSPGGKEHIGYIVDRTGTEEFLKWALKDVHLPEIAEVYTPLNWNGIEYAHNKYFGNQRYHADGTIVTDFSEK</sequence>
<feature type="domain" description="4Fe-4S ferredoxin-type" evidence="8">
    <location>
        <begin position="165"/>
        <end position="194"/>
    </location>
</feature>
<evidence type="ECO:0000256" key="7">
    <source>
        <dbReference type="ARBA" id="ARBA00023014"/>
    </source>
</evidence>
<evidence type="ECO:0000256" key="5">
    <source>
        <dbReference type="ARBA" id="ARBA00023002"/>
    </source>
</evidence>
<keyword evidence="6" id="KW-0408">Iron</keyword>
<protein>
    <submittedName>
        <fullName evidence="9">Sulfite reductase subunit C</fullName>
    </submittedName>
</protein>
<dbReference type="NCBIfam" id="TIGR02912">
    <property type="entry name" value="sulfite_red_C"/>
    <property type="match status" value="1"/>
</dbReference>
<gene>
    <name evidence="9" type="primary">asrC</name>
    <name evidence="9" type="ORF">FRC53_07140</name>
</gene>
<dbReference type="InterPro" id="IPR006066">
    <property type="entry name" value="NO2/SO3_Rdtase_FeS/sirohaem_BS"/>
</dbReference>
<dbReference type="EMBL" id="VOGB01000005">
    <property type="protein sequence ID" value="MQM73167.1"/>
    <property type="molecule type" value="Genomic_DNA"/>
</dbReference>
<dbReference type="Gene3D" id="3.90.480.10">
    <property type="entry name" value="Sulfite Reductase Hemoprotein,Domain 2"/>
    <property type="match status" value="1"/>
</dbReference>
<dbReference type="GO" id="GO:0016002">
    <property type="term" value="F:sulfite reductase activity"/>
    <property type="evidence" value="ECO:0007669"/>
    <property type="project" value="TreeGrafter"/>
</dbReference>
<dbReference type="PRINTS" id="PR00397">
    <property type="entry name" value="SIROHAEM"/>
</dbReference>
<dbReference type="GO" id="GO:0050311">
    <property type="term" value="F:sulfite reductase (ferredoxin) activity"/>
    <property type="evidence" value="ECO:0007669"/>
    <property type="project" value="TreeGrafter"/>
</dbReference>
<feature type="domain" description="4Fe-4S ferredoxin-type" evidence="8">
    <location>
        <begin position="197"/>
        <end position="226"/>
    </location>
</feature>
<comment type="caution">
    <text evidence="9">The sequence shown here is derived from an EMBL/GenBank/DDBJ whole genome shotgun (WGS) entry which is preliminary data.</text>
</comment>
<dbReference type="Proteomes" id="UP000473648">
    <property type="component" value="Unassembled WGS sequence"/>
</dbReference>
<dbReference type="GO" id="GO:0051539">
    <property type="term" value="F:4 iron, 4 sulfur cluster binding"/>
    <property type="evidence" value="ECO:0007669"/>
    <property type="project" value="UniProtKB-KW"/>
</dbReference>
<keyword evidence="3" id="KW-0349">Heme</keyword>
<dbReference type="PROSITE" id="PS00365">
    <property type="entry name" value="NIR_SIR"/>
    <property type="match status" value="1"/>
</dbReference>
<evidence type="ECO:0000256" key="2">
    <source>
        <dbReference type="ARBA" id="ARBA00022485"/>
    </source>
</evidence>
<keyword evidence="2" id="KW-0004">4Fe-4S</keyword>
<dbReference type="SUPFAM" id="SSF55124">
    <property type="entry name" value="Nitrite/Sulfite reductase N-terminal domain-like"/>
    <property type="match status" value="1"/>
</dbReference>
<dbReference type="PROSITE" id="PS00198">
    <property type="entry name" value="4FE4S_FER_1"/>
    <property type="match status" value="1"/>
</dbReference>
<dbReference type="Gene3D" id="3.30.70.20">
    <property type="match status" value="1"/>
</dbReference>
<evidence type="ECO:0000256" key="3">
    <source>
        <dbReference type="ARBA" id="ARBA00022617"/>
    </source>
</evidence>
<dbReference type="InterPro" id="IPR045854">
    <property type="entry name" value="NO2/SO3_Rdtase_4Fe4S_sf"/>
</dbReference>
<dbReference type="InterPro" id="IPR005117">
    <property type="entry name" value="NiRdtase/SiRdtase_haem-b_fer"/>
</dbReference>
<dbReference type="InterPro" id="IPR045169">
    <property type="entry name" value="NO2/SO3_Rdtase_4Fe4S_prot"/>
</dbReference>
<evidence type="ECO:0000313" key="10">
    <source>
        <dbReference type="Proteomes" id="UP000473648"/>
    </source>
</evidence>
<dbReference type="InterPro" id="IPR006067">
    <property type="entry name" value="NO2/SO3_Rdtase_4Fe4S_dom"/>
</dbReference>
<dbReference type="Pfam" id="PF03460">
    <property type="entry name" value="NIR_SIR_ferr"/>
    <property type="match status" value="1"/>
</dbReference>
<dbReference type="InterPro" id="IPR017896">
    <property type="entry name" value="4Fe4S_Fe-S-bd"/>
</dbReference>
<keyword evidence="5" id="KW-0560">Oxidoreductase</keyword>
<dbReference type="PANTHER" id="PTHR11493">
    <property type="entry name" value="SULFITE REDUCTASE [NADPH] SUBUNIT BETA-RELATED"/>
    <property type="match status" value="1"/>
</dbReference>
<organism evidence="9 10">
    <name type="scientific">Candidatus Pseudoramibacter fermentans</name>
    <dbReference type="NCBI Taxonomy" id="2594427"/>
    <lineage>
        <taxon>Bacteria</taxon>
        <taxon>Bacillati</taxon>
        <taxon>Bacillota</taxon>
        <taxon>Clostridia</taxon>
        <taxon>Eubacteriales</taxon>
        <taxon>Eubacteriaceae</taxon>
        <taxon>Pseudoramibacter</taxon>
    </lineage>
</organism>
<evidence type="ECO:0000259" key="8">
    <source>
        <dbReference type="PROSITE" id="PS51379"/>
    </source>
</evidence>
<dbReference type="InterPro" id="IPR014261">
    <property type="entry name" value="Sulphite_reductase_C"/>
</dbReference>
<proteinExistence type="inferred from homology"/>
<dbReference type="PANTHER" id="PTHR11493:SF54">
    <property type="entry name" value="ANAEROBIC SULFITE REDUCTASE SUBUNIT C"/>
    <property type="match status" value="1"/>
</dbReference>
<evidence type="ECO:0000256" key="4">
    <source>
        <dbReference type="ARBA" id="ARBA00022723"/>
    </source>
</evidence>
<dbReference type="InterPro" id="IPR017900">
    <property type="entry name" value="4Fe4S_Fe_S_CS"/>
</dbReference>